<dbReference type="EMBL" id="BX284603">
    <property type="protein sequence ID" value="CCD61613.1"/>
    <property type="molecule type" value="Genomic_DNA"/>
</dbReference>
<dbReference type="DIP" id="DIP-24838N"/>
<evidence type="ECO:0007829" key="6">
    <source>
        <dbReference type="PeptideAtlas" id="Q21234"/>
    </source>
</evidence>
<feature type="compositionally biased region" description="Basic and acidic residues" evidence="1">
    <location>
        <begin position="361"/>
        <end position="390"/>
    </location>
</feature>
<dbReference type="InterPro" id="IPR041588">
    <property type="entry name" value="Integrase_H2C2"/>
</dbReference>
<dbReference type="PIR" id="B88500">
    <property type="entry name" value="B88500"/>
</dbReference>
<dbReference type="RefSeq" id="NP_498567.1">
    <property type="nucleotide sequence ID" value="NM_066166.4"/>
</dbReference>
<dbReference type="GeneID" id="176004"/>
<dbReference type="PaxDb" id="6239-K04G7.1.2"/>
<evidence type="ECO:0000259" key="2">
    <source>
        <dbReference type="Pfam" id="PF17921"/>
    </source>
</evidence>
<protein>
    <submittedName>
        <fullName evidence="3">Integrase zinc-binding domain-containing protein</fullName>
    </submittedName>
</protein>
<feature type="domain" description="Integrase zinc-binding" evidence="2">
    <location>
        <begin position="110"/>
        <end position="164"/>
    </location>
</feature>
<accession>Q21234</accession>
<dbReference type="PeptideAtlas" id="Q21234"/>
<organism evidence="3 4">
    <name type="scientific">Caenorhabditis elegans</name>
    <dbReference type="NCBI Taxonomy" id="6239"/>
    <lineage>
        <taxon>Eukaryota</taxon>
        <taxon>Metazoa</taxon>
        <taxon>Ecdysozoa</taxon>
        <taxon>Nematoda</taxon>
        <taxon>Chromadorea</taxon>
        <taxon>Rhabditida</taxon>
        <taxon>Rhabditina</taxon>
        <taxon>Rhabditomorpha</taxon>
        <taxon>Rhabditoidea</taxon>
        <taxon>Rhabditidae</taxon>
        <taxon>Peloderinae</taxon>
        <taxon>Caenorhabditis</taxon>
    </lineage>
</organism>
<dbReference type="Gene3D" id="1.10.340.70">
    <property type="match status" value="1"/>
</dbReference>
<feature type="compositionally biased region" description="Polar residues" evidence="1">
    <location>
        <begin position="391"/>
        <end position="401"/>
    </location>
</feature>
<dbReference type="Pfam" id="PF17921">
    <property type="entry name" value="Integrase_H2C2"/>
    <property type="match status" value="1"/>
</dbReference>
<feature type="region of interest" description="Disordered" evidence="1">
    <location>
        <begin position="307"/>
        <end position="401"/>
    </location>
</feature>
<dbReference type="KEGG" id="cel:CELE_K04G7.1"/>
<evidence type="ECO:0000313" key="3">
    <source>
        <dbReference type="EMBL" id="CCD61613.1"/>
    </source>
</evidence>
<dbReference type="STRING" id="6239.K04G7.1.2"/>
<dbReference type="HOGENOM" id="CLU_488562_0_0_1"/>
<dbReference type="InParanoid" id="Q21234"/>
<proteinExistence type="evidence at protein level"/>
<name>Q21234_CAEEL</name>
<keyword evidence="6" id="KW-1267">Proteomics identification</keyword>
<feature type="compositionally biased region" description="Basic and acidic residues" evidence="1">
    <location>
        <begin position="307"/>
        <end position="318"/>
    </location>
</feature>
<dbReference type="eggNOG" id="ENOG502TECK">
    <property type="taxonomic scope" value="Eukaryota"/>
</dbReference>
<dbReference type="IntAct" id="Q21234">
    <property type="interactions" value="3"/>
</dbReference>
<sequence length="558" mass="64852">MVVEGYEEIAVDDDMNDMREMVANDEDDSIHYEAHDGSEYGGMPIDQYQDIVMFKTTDQVPASVSSRLDRSAPSHWRARCKCFSMADDRETLLYYNPEKSANTIPKVVVKKGEVQKVLERIHELIGHLGQKRTQMVVLRKLYWRSVRQDVKTFIASCDFCTAKKIQGRKITKAPVDITSEHFDISVLVRDSSSGNDRFEFQLVGYNEDEVREASFTRMTSYTFKETEHAFRSRYSNHQQTGPPTFRRQPYVKKHKNQSVGYLLPFHQRSRATEPEFIEVFGRDMFTHHPDMMYETVPEMDDGMMRSREEVKRKDEELPNAHPVTVGGAVLNSNNFKTEDEGNLAVSSRSQESTSSASPQKMNHEQQRYSQKRHLEMRTGRTTRDMRDYESSGRQLSPTPTTTAGLLKKRRRELPSIRGMANRFSLAIGDSDRIDNTEVNRSNPHLIEYPDPSSILRGDNAGLPPVIMAPSTNDEVCKLQIEALQRHIHLQKMQEKLLHEQYEASMRIPITRYIEQEEEVQEEQLEVEHHHVMENHHQVYEEVEEEVVPQNPRRHIRHQ</sequence>
<dbReference type="Bgee" id="WBGene00019400">
    <property type="expression patterns" value="Expressed in germ line (C elegans) and 4 other cell types or tissues"/>
</dbReference>
<evidence type="ECO:0000313" key="5">
    <source>
        <dbReference type="WormBase" id="K04G7.1"/>
    </source>
</evidence>
<evidence type="ECO:0000256" key="1">
    <source>
        <dbReference type="SAM" id="MobiDB-lite"/>
    </source>
</evidence>
<reference evidence="3 4" key="1">
    <citation type="journal article" date="1998" name="Science">
        <title>Genome sequence of the nematode C. elegans: a platform for investigating biology.</title>
        <authorList>
            <consortium name="The C. elegans sequencing consortium"/>
            <person name="Sulson J.E."/>
            <person name="Waterston R."/>
        </authorList>
    </citation>
    <scope>NUCLEOTIDE SEQUENCE [LARGE SCALE GENOMIC DNA]</scope>
    <source>
        <strain evidence="3 4">Bristol N2</strain>
    </source>
</reference>
<dbReference type="FunCoup" id="Q21234">
    <property type="interactions" value="674"/>
</dbReference>
<evidence type="ECO:0000313" key="4">
    <source>
        <dbReference type="Proteomes" id="UP000001940"/>
    </source>
</evidence>
<dbReference type="OMA" id="CKCFSMA"/>
<dbReference type="Proteomes" id="UP000001940">
    <property type="component" value="Chromosome III"/>
</dbReference>
<dbReference type="WormBase" id="K04G7.1">
    <property type="protein sequence ID" value="CE01358"/>
    <property type="gene ID" value="WBGene00019400"/>
</dbReference>
<feature type="compositionally biased region" description="Low complexity" evidence="1">
    <location>
        <begin position="346"/>
        <end position="357"/>
    </location>
</feature>
<dbReference type="OrthoDB" id="5805951at2759"/>
<dbReference type="UCSC" id="K04G7.1">
    <property type="organism name" value="c. elegans"/>
</dbReference>
<dbReference type="AGR" id="WB:WBGene00019400"/>
<gene>
    <name evidence="3" type="ORF">CELE_K04G7.1</name>
    <name evidence="3 5" type="ORF">K04G7.1</name>
</gene>
<dbReference type="CTD" id="176004"/>
<keyword evidence="4" id="KW-1185">Reference proteome</keyword>
<dbReference type="MINT" id="Q21234"/>
<dbReference type="AlphaFoldDB" id="Q21234"/>